<feature type="transmembrane region" description="Helical" evidence="4">
    <location>
        <begin position="359"/>
        <end position="381"/>
    </location>
</feature>
<dbReference type="InterPro" id="IPR011990">
    <property type="entry name" value="TPR-like_helical_dom_sf"/>
</dbReference>
<evidence type="ECO:0000256" key="2">
    <source>
        <dbReference type="ARBA" id="ARBA00023326"/>
    </source>
</evidence>
<feature type="compositionally biased region" description="Low complexity" evidence="3">
    <location>
        <begin position="389"/>
        <end position="431"/>
    </location>
</feature>
<dbReference type="SUPFAM" id="SSF48452">
    <property type="entry name" value="TPR-like"/>
    <property type="match status" value="1"/>
</dbReference>
<dbReference type="OrthoDB" id="3351279at2"/>
<dbReference type="PANTHER" id="PTHR46082">
    <property type="entry name" value="ATP/GTP-BINDING PROTEIN-RELATED"/>
    <property type="match status" value="1"/>
</dbReference>
<proteinExistence type="predicted"/>
<dbReference type="EMBL" id="FNPH01000002">
    <property type="protein sequence ID" value="SDY38820.1"/>
    <property type="molecule type" value="Genomic_DNA"/>
</dbReference>
<organism evidence="6 7">
    <name type="scientific">Micromonospora pattaloongensis</name>
    <dbReference type="NCBI Taxonomy" id="405436"/>
    <lineage>
        <taxon>Bacteria</taxon>
        <taxon>Bacillati</taxon>
        <taxon>Actinomycetota</taxon>
        <taxon>Actinomycetes</taxon>
        <taxon>Micromonosporales</taxon>
        <taxon>Micromonosporaceae</taxon>
        <taxon>Micromonospora</taxon>
    </lineage>
</organism>
<evidence type="ECO:0000313" key="6">
    <source>
        <dbReference type="EMBL" id="SDY38820.1"/>
    </source>
</evidence>
<evidence type="ECO:0000256" key="1">
    <source>
        <dbReference type="ARBA" id="ARBA00023295"/>
    </source>
</evidence>
<evidence type="ECO:0000259" key="5">
    <source>
        <dbReference type="PROSITE" id="PS50853"/>
    </source>
</evidence>
<dbReference type="STRING" id="405436.SAMN05444365_102100"/>
<feature type="region of interest" description="Disordered" evidence="3">
    <location>
        <begin position="385"/>
        <end position="474"/>
    </location>
</feature>
<keyword evidence="4" id="KW-1133">Transmembrane helix</keyword>
<keyword evidence="2" id="KW-0624">Polysaccharide degradation</keyword>
<dbReference type="Gene3D" id="1.25.40.10">
    <property type="entry name" value="Tetratricopeptide repeat domain"/>
    <property type="match status" value="1"/>
</dbReference>
<dbReference type="InterPro" id="IPR036116">
    <property type="entry name" value="FN3_sf"/>
</dbReference>
<evidence type="ECO:0000256" key="3">
    <source>
        <dbReference type="SAM" id="MobiDB-lite"/>
    </source>
</evidence>
<accession>A0A1H3JFL3</accession>
<dbReference type="AlphaFoldDB" id="A0A1H3JFL3"/>
<dbReference type="InterPro" id="IPR003961">
    <property type="entry name" value="FN3_dom"/>
</dbReference>
<evidence type="ECO:0000313" key="7">
    <source>
        <dbReference type="Proteomes" id="UP000242415"/>
    </source>
</evidence>
<feature type="compositionally biased region" description="Pro residues" evidence="3">
    <location>
        <begin position="270"/>
        <end position="283"/>
    </location>
</feature>
<dbReference type="InterPro" id="IPR013783">
    <property type="entry name" value="Ig-like_fold"/>
</dbReference>
<protein>
    <submittedName>
        <fullName evidence="6">Tetratricopeptide repeat-containing protein</fullName>
    </submittedName>
</protein>
<dbReference type="Proteomes" id="UP000242415">
    <property type="component" value="Unassembled WGS sequence"/>
</dbReference>
<keyword evidence="7" id="KW-1185">Reference proteome</keyword>
<dbReference type="GO" id="GO:0000272">
    <property type="term" value="P:polysaccharide catabolic process"/>
    <property type="evidence" value="ECO:0007669"/>
    <property type="project" value="UniProtKB-KW"/>
</dbReference>
<gene>
    <name evidence="6" type="ORF">SAMN05444365_102100</name>
</gene>
<feature type="compositionally biased region" description="Basic and acidic residues" evidence="3">
    <location>
        <begin position="284"/>
        <end position="300"/>
    </location>
</feature>
<feature type="domain" description="Fibronectin type-III" evidence="5">
    <location>
        <begin position="435"/>
        <end position="521"/>
    </location>
</feature>
<dbReference type="GO" id="GO:0016798">
    <property type="term" value="F:hydrolase activity, acting on glycosyl bonds"/>
    <property type="evidence" value="ECO:0007669"/>
    <property type="project" value="UniProtKB-KW"/>
</dbReference>
<dbReference type="InterPro" id="IPR053137">
    <property type="entry name" value="NLR-like"/>
</dbReference>
<keyword evidence="4" id="KW-0812">Transmembrane</keyword>
<reference evidence="7" key="1">
    <citation type="submission" date="2016-10" db="EMBL/GenBank/DDBJ databases">
        <authorList>
            <person name="Varghese N."/>
            <person name="Submissions S."/>
        </authorList>
    </citation>
    <scope>NUCLEOTIDE SEQUENCE [LARGE SCALE GENOMIC DNA]</scope>
    <source>
        <strain evidence="7">DSM 45245</strain>
    </source>
</reference>
<feature type="compositionally biased region" description="Pro residues" evidence="3">
    <location>
        <begin position="328"/>
        <end position="345"/>
    </location>
</feature>
<dbReference type="PANTHER" id="PTHR46082:SF6">
    <property type="entry name" value="AAA+ ATPASE DOMAIN-CONTAINING PROTEIN-RELATED"/>
    <property type="match status" value="1"/>
</dbReference>
<dbReference type="Pfam" id="PF13374">
    <property type="entry name" value="TPR_10"/>
    <property type="match status" value="2"/>
</dbReference>
<dbReference type="RefSeq" id="WP_091552881.1">
    <property type="nucleotide sequence ID" value="NZ_FNPH01000002.1"/>
</dbReference>
<sequence>MSFGPDDLTAHAQRLIAAGDLAGARDLLDGALADADPRPAYASAALADTAGLQARVLVALGDPQAARGWAAYAHTATTRLYGPTDERTVAAAATLAAVLHRVGSHARAARLYRDVIAALTALDGPESLRVLAAHADLATVEHIRGQCEAARDRLAAACELHREVYGDGHPAGIKMLARLGAMHRDCGRAGEADVHLALARELCRQHLPADHPLAAQVTALAGAAAVPGHVCGAAPPAEPVPVPAPGETAPPGGVTAGGGMPSPAAQRPIPADPPDEPWWPPELAPREERPGDGADARDRVTFVPAPRSAAEPPPLRTRPEPSTRALPRMPPPGDGPTRPVPPYPPLWADDPPRRRTHPLIAGTLVAIVLIAVTVIVSLLLVRDPPPRSSAPTAAPATSAPPSTSAAPSGPGPTGSASPGAAATASARPSTADGTPPQGLTMRDNRDSVTLSWQYPPGAEGPLLVSGGRRGQQPRAFQELPAGTTSYVVYGLNDRTDYCFTVAVIYSTETFRRTAPVCTARGGG</sequence>
<feature type="region of interest" description="Disordered" evidence="3">
    <location>
        <begin position="238"/>
        <end position="349"/>
    </location>
</feature>
<dbReference type="Gene3D" id="2.60.40.10">
    <property type="entry name" value="Immunoglobulins"/>
    <property type="match status" value="1"/>
</dbReference>
<name>A0A1H3JFL3_9ACTN</name>
<keyword evidence="1" id="KW-0378">Hydrolase</keyword>
<dbReference type="SUPFAM" id="SSF49265">
    <property type="entry name" value="Fibronectin type III"/>
    <property type="match status" value="1"/>
</dbReference>
<keyword evidence="1" id="KW-0326">Glycosidase</keyword>
<dbReference type="PROSITE" id="PS50853">
    <property type="entry name" value="FN3"/>
    <property type="match status" value="1"/>
</dbReference>
<keyword evidence="2" id="KW-0119">Carbohydrate metabolism</keyword>
<evidence type="ECO:0000256" key="4">
    <source>
        <dbReference type="SAM" id="Phobius"/>
    </source>
</evidence>
<keyword evidence="4" id="KW-0472">Membrane</keyword>
<dbReference type="CDD" id="cd00063">
    <property type="entry name" value="FN3"/>
    <property type="match status" value="1"/>
</dbReference>